<protein>
    <submittedName>
        <fullName evidence="2">Uncharacterized protein</fullName>
    </submittedName>
</protein>
<gene>
    <name evidence="2" type="ordered locus">CJA_3364</name>
</gene>
<feature type="transmembrane region" description="Helical" evidence="1">
    <location>
        <begin position="12"/>
        <end position="30"/>
    </location>
</feature>
<sequence length="39" mass="4345">MGFRGLNYDPNRYLDAIVGMGVMGFPAFWLDQQCGLFSG</sequence>
<dbReference type="STRING" id="498211.CJA_3364"/>
<dbReference type="HOGENOM" id="CLU_3306782_0_0_6"/>
<evidence type="ECO:0000313" key="2">
    <source>
        <dbReference type="EMBL" id="ACE85778.1"/>
    </source>
</evidence>
<evidence type="ECO:0000256" key="1">
    <source>
        <dbReference type="SAM" id="Phobius"/>
    </source>
</evidence>
<keyword evidence="1" id="KW-0472">Membrane</keyword>
<evidence type="ECO:0000313" key="3">
    <source>
        <dbReference type="Proteomes" id="UP000001036"/>
    </source>
</evidence>
<keyword evidence="1" id="KW-1133">Transmembrane helix</keyword>
<dbReference type="AlphaFoldDB" id="B3PF50"/>
<dbReference type="Proteomes" id="UP000001036">
    <property type="component" value="Chromosome"/>
</dbReference>
<dbReference type="KEGG" id="cja:CJA_3364"/>
<proteinExistence type="predicted"/>
<name>B3PF50_CELJU</name>
<keyword evidence="3" id="KW-1185">Reference proteome</keyword>
<keyword evidence="1" id="KW-0812">Transmembrane</keyword>
<reference evidence="2 3" key="1">
    <citation type="journal article" date="2008" name="J. Bacteriol.">
        <title>Insights into plant cell wall degradation from the genome sequence of the soil bacterium Cellvibrio japonicus.</title>
        <authorList>
            <person name="Deboy R.T."/>
            <person name="Mongodin E.F."/>
            <person name="Fouts D.E."/>
            <person name="Tailford L.E."/>
            <person name="Khouri H."/>
            <person name="Emerson J.B."/>
            <person name="Mohamoud Y."/>
            <person name="Watkins K."/>
            <person name="Henrissat B."/>
            <person name="Gilbert H.J."/>
            <person name="Nelson K.E."/>
        </authorList>
    </citation>
    <scope>NUCLEOTIDE SEQUENCE [LARGE SCALE GENOMIC DNA]</scope>
    <source>
        <strain evidence="2 3">Ueda107</strain>
    </source>
</reference>
<accession>B3PF50</accession>
<dbReference type="EMBL" id="CP000934">
    <property type="protein sequence ID" value="ACE85778.1"/>
    <property type="molecule type" value="Genomic_DNA"/>
</dbReference>
<organism evidence="2 3">
    <name type="scientific">Cellvibrio japonicus (strain Ueda107)</name>
    <name type="common">Pseudomonas fluorescens subsp. cellulosa</name>
    <dbReference type="NCBI Taxonomy" id="498211"/>
    <lineage>
        <taxon>Bacteria</taxon>
        <taxon>Pseudomonadati</taxon>
        <taxon>Pseudomonadota</taxon>
        <taxon>Gammaproteobacteria</taxon>
        <taxon>Cellvibrionales</taxon>
        <taxon>Cellvibrionaceae</taxon>
        <taxon>Cellvibrio</taxon>
    </lineage>
</organism>